<dbReference type="InterPro" id="IPR006121">
    <property type="entry name" value="HMA_dom"/>
</dbReference>
<dbReference type="KEGG" id="mpof:MPOR_45160"/>
<protein>
    <recommendedName>
        <fullName evidence="2">HMA domain-containing protein</fullName>
    </recommendedName>
</protein>
<evidence type="ECO:0000313" key="3">
    <source>
        <dbReference type="EMBL" id="BBX53490.1"/>
    </source>
</evidence>
<proteinExistence type="predicted"/>
<sequence length="68" mass="6979">MSTTTITVTGMSCDACASAVRAELTSIPGVVDVDIDLSDGKVTIGSDSPVDDETLRNAVEEAGYELAN</sequence>
<dbReference type="EMBL" id="AP022570">
    <property type="protein sequence ID" value="BBX53490.1"/>
    <property type="molecule type" value="Genomic_DNA"/>
</dbReference>
<dbReference type="AlphaFoldDB" id="A0A6N4VHM3"/>
<dbReference type="InterPro" id="IPR017969">
    <property type="entry name" value="Heavy-metal-associated_CS"/>
</dbReference>
<dbReference type="GO" id="GO:0046872">
    <property type="term" value="F:metal ion binding"/>
    <property type="evidence" value="ECO:0007669"/>
    <property type="project" value="UniProtKB-KW"/>
</dbReference>
<organism evidence="3 4">
    <name type="scientific">Mycolicibacterium poriferae</name>
    <dbReference type="NCBI Taxonomy" id="39694"/>
    <lineage>
        <taxon>Bacteria</taxon>
        <taxon>Bacillati</taxon>
        <taxon>Actinomycetota</taxon>
        <taxon>Actinomycetes</taxon>
        <taxon>Mycobacteriales</taxon>
        <taxon>Mycobacteriaceae</taxon>
        <taxon>Mycolicibacterium</taxon>
    </lineage>
</organism>
<dbReference type="Gene3D" id="3.30.70.100">
    <property type="match status" value="1"/>
</dbReference>
<accession>A0A6N4VHM3</accession>
<dbReference type="SUPFAM" id="SSF55008">
    <property type="entry name" value="HMA, heavy metal-associated domain"/>
    <property type="match status" value="1"/>
</dbReference>
<evidence type="ECO:0000256" key="1">
    <source>
        <dbReference type="ARBA" id="ARBA00022723"/>
    </source>
</evidence>
<dbReference type="InterPro" id="IPR036163">
    <property type="entry name" value="HMA_dom_sf"/>
</dbReference>
<reference evidence="3 4" key="1">
    <citation type="journal article" date="2019" name="Emerg. Microbes Infect.">
        <title>Comprehensive subspecies identification of 175 nontuberculous mycobacteria species based on 7547 genomic profiles.</title>
        <authorList>
            <person name="Matsumoto Y."/>
            <person name="Kinjo T."/>
            <person name="Motooka D."/>
            <person name="Nabeya D."/>
            <person name="Jung N."/>
            <person name="Uechi K."/>
            <person name="Horii T."/>
            <person name="Iida T."/>
            <person name="Fujita J."/>
            <person name="Nakamura S."/>
        </authorList>
    </citation>
    <scope>NUCLEOTIDE SEQUENCE [LARGE SCALE GENOMIC DNA]</scope>
    <source>
        <strain evidence="3 4">JCM 12603</strain>
    </source>
</reference>
<dbReference type="PROSITE" id="PS01047">
    <property type="entry name" value="HMA_1"/>
    <property type="match status" value="1"/>
</dbReference>
<dbReference type="CDD" id="cd00371">
    <property type="entry name" value="HMA"/>
    <property type="match status" value="1"/>
</dbReference>
<keyword evidence="4" id="KW-1185">Reference proteome</keyword>
<gene>
    <name evidence="3" type="ORF">MPOR_45160</name>
</gene>
<dbReference type="PROSITE" id="PS50846">
    <property type="entry name" value="HMA_2"/>
    <property type="match status" value="1"/>
</dbReference>
<name>A0A6N4VHM3_9MYCO</name>
<dbReference type="RefSeq" id="WP_163677788.1">
    <property type="nucleotide sequence ID" value="NZ_AP022570.1"/>
</dbReference>
<dbReference type="Proteomes" id="UP000466785">
    <property type="component" value="Chromosome"/>
</dbReference>
<evidence type="ECO:0000259" key="2">
    <source>
        <dbReference type="PROSITE" id="PS50846"/>
    </source>
</evidence>
<feature type="domain" description="HMA" evidence="2">
    <location>
        <begin position="2"/>
        <end position="67"/>
    </location>
</feature>
<dbReference type="Pfam" id="PF00403">
    <property type="entry name" value="HMA"/>
    <property type="match status" value="1"/>
</dbReference>
<keyword evidence="1" id="KW-0479">Metal-binding</keyword>
<evidence type="ECO:0000313" key="4">
    <source>
        <dbReference type="Proteomes" id="UP000466785"/>
    </source>
</evidence>